<reference evidence="1" key="1">
    <citation type="submission" date="2021-02" db="EMBL/GenBank/DDBJ databases">
        <authorList>
            <person name="Nowell W R."/>
        </authorList>
    </citation>
    <scope>NUCLEOTIDE SEQUENCE</scope>
</reference>
<accession>A0A818Q4U0</accession>
<evidence type="ECO:0000313" key="2">
    <source>
        <dbReference type="Proteomes" id="UP000663869"/>
    </source>
</evidence>
<name>A0A818Q4U0_9BILA</name>
<feature type="non-terminal residue" evidence="1">
    <location>
        <position position="1"/>
    </location>
</feature>
<proteinExistence type="predicted"/>
<evidence type="ECO:0000313" key="1">
    <source>
        <dbReference type="EMBL" id="CAF3635810.1"/>
    </source>
</evidence>
<organism evidence="1 2">
    <name type="scientific">Rotaria socialis</name>
    <dbReference type="NCBI Taxonomy" id="392032"/>
    <lineage>
        <taxon>Eukaryota</taxon>
        <taxon>Metazoa</taxon>
        <taxon>Spiralia</taxon>
        <taxon>Gnathifera</taxon>
        <taxon>Rotifera</taxon>
        <taxon>Eurotatoria</taxon>
        <taxon>Bdelloidea</taxon>
        <taxon>Philodinida</taxon>
        <taxon>Philodinidae</taxon>
        <taxon>Rotaria</taxon>
    </lineage>
</organism>
<dbReference type="AlphaFoldDB" id="A0A818Q4U0"/>
<sequence>YMKCIKDEIFRSKWLGANSTNEYHQSDDATKRHYLIDIFHSILQYFRFFSLHSCGLCDLSK</sequence>
<comment type="caution">
    <text evidence="1">The sequence shown here is derived from an EMBL/GenBank/DDBJ whole genome shotgun (WGS) entry which is preliminary data.</text>
</comment>
<gene>
    <name evidence="1" type="ORF">FME351_LOCUS23688</name>
</gene>
<dbReference type="Proteomes" id="UP000663869">
    <property type="component" value="Unassembled WGS sequence"/>
</dbReference>
<dbReference type="EMBL" id="CAJNYU010003091">
    <property type="protein sequence ID" value="CAF3635810.1"/>
    <property type="molecule type" value="Genomic_DNA"/>
</dbReference>
<protein>
    <submittedName>
        <fullName evidence="1">Uncharacterized protein</fullName>
    </submittedName>
</protein>